<feature type="transmembrane region" description="Helical" evidence="1">
    <location>
        <begin position="184"/>
        <end position="203"/>
    </location>
</feature>
<dbReference type="RefSeq" id="WP_054520735.1">
    <property type="nucleotide sequence ID" value="NZ_LGKO01000002.1"/>
</dbReference>
<name>A0A0N8GQP3_9CHLR</name>
<protein>
    <submittedName>
        <fullName evidence="2">Uncharacterized protein</fullName>
    </submittedName>
</protein>
<accession>A0A0N8GQP3</accession>
<proteinExistence type="predicted"/>
<sequence length="208" mass="22882">MRKRIYLGLQIILGLFGLGLLALAGWPSTNSSTMIRPDLTWLRNEEDANGFSLSILEQIEKTHFVVSWPQRLRPGERGAIRLSWRSESPLPSPGNWAITPARSVVAARLEVSGGGVIPAGVWHEVVDARRPMSLTWEVVPQGKAPLRGTLWVYLQASAQEGDQGTNFPILAWPFTISVVAPLGFSRWALGGLGILLLAVAVWLQKRQT</sequence>
<evidence type="ECO:0000313" key="3">
    <source>
        <dbReference type="Proteomes" id="UP000050544"/>
    </source>
</evidence>
<keyword evidence="1" id="KW-1133">Transmembrane helix</keyword>
<dbReference type="EMBL" id="LGKO01000002">
    <property type="protein sequence ID" value="KPL84258.1"/>
    <property type="molecule type" value="Genomic_DNA"/>
</dbReference>
<organism evidence="2 3">
    <name type="scientific">Thermanaerothrix daxensis</name>
    <dbReference type="NCBI Taxonomy" id="869279"/>
    <lineage>
        <taxon>Bacteria</taxon>
        <taxon>Bacillati</taxon>
        <taxon>Chloroflexota</taxon>
        <taxon>Anaerolineae</taxon>
        <taxon>Anaerolineales</taxon>
        <taxon>Anaerolineaceae</taxon>
        <taxon>Thermanaerothrix</taxon>
    </lineage>
</organism>
<evidence type="ECO:0000313" key="2">
    <source>
        <dbReference type="EMBL" id="KPL84258.1"/>
    </source>
</evidence>
<evidence type="ECO:0000256" key="1">
    <source>
        <dbReference type="SAM" id="Phobius"/>
    </source>
</evidence>
<gene>
    <name evidence="2" type="ORF">SE15_03685</name>
</gene>
<dbReference type="AlphaFoldDB" id="A0A0N8GQP3"/>
<dbReference type="Proteomes" id="UP000050544">
    <property type="component" value="Unassembled WGS sequence"/>
</dbReference>
<keyword evidence="1" id="KW-0812">Transmembrane</keyword>
<comment type="caution">
    <text evidence="2">The sequence shown here is derived from an EMBL/GenBank/DDBJ whole genome shotgun (WGS) entry which is preliminary data.</text>
</comment>
<reference evidence="2 3" key="1">
    <citation type="submission" date="2015-07" db="EMBL/GenBank/DDBJ databases">
        <title>Whole genome sequence of Thermanaerothrix daxensis DSM 23592.</title>
        <authorList>
            <person name="Hemp J."/>
            <person name="Ward L.M."/>
            <person name="Pace L.A."/>
            <person name="Fischer W.W."/>
        </authorList>
    </citation>
    <scope>NUCLEOTIDE SEQUENCE [LARGE SCALE GENOMIC DNA]</scope>
    <source>
        <strain evidence="2 3">GNS-1</strain>
    </source>
</reference>
<keyword evidence="1" id="KW-0472">Membrane</keyword>
<keyword evidence="3" id="KW-1185">Reference proteome</keyword>